<dbReference type="Proteomes" id="UP000053342">
    <property type="component" value="Unassembled WGS sequence"/>
</dbReference>
<keyword evidence="7" id="KW-0472">Membrane</keyword>
<feature type="transmembrane region" description="Helical" evidence="7">
    <location>
        <begin position="270"/>
        <end position="301"/>
    </location>
</feature>
<gene>
    <name evidence="8" type="ORF">PV06_11369</name>
</gene>
<evidence type="ECO:0000313" key="9">
    <source>
        <dbReference type="Proteomes" id="UP000053342"/>
    </source>
</evidence>
<dbReference type="InterPro" id="IPR002403">
    <property type="entry name" value="Cyt_P450_E_grp-IV"/>
</dbReference>
<proteinExistence type="inferred from homology"/>
<dbReference type="EMBL" id="KN847360">
    <property type="protein sequence ID" value="KIW36376.1"/>
    <property type="molecule type" value="Genomic_DNA"/>
</dbReference>
<dbReference type="VEuPathDB" id="FungiDB:PV06_11369"/>
<evidence type="ECO:0008006" key="10">
    <source>
        <dbReference type="Google" id="ProtNLM"/>
    </source>
</evidence>
<keyword evidence="3 6" id="KW-0479">Metal-binding</keyword>
<dbReference type="AlphaFoldDB" id="A0A0D2A7S0"/>
<evidence type="ECO:0000256" key="7">
    <source>
        <dbReference type="SAM" id="Phobius"/>
    </source>
</evidence>
<dbReference type="GO" id="GO:0004497">
    <property type="term" value="F:monooxygenase activity"/>
    <property type="evidence" value="ECO:0007669"/>
    <property type="project" value="InterPro"/>
</dbReference>
<keyword evidence="4" id="KW-0560">Oxidoreductase</keyword>
<dbReference type="SUPFAM" id="SSF48264">
    <property type="entry name" value="Cytochrome P450"/>
    <property type="match status" value="1"/>
</dbReference>
<evidence type="ECO:0000256" key="3">
    <source>
        <dbReference type="ARBA" id="ARBA00022723"/>
    </source>
</evidence>
<dbReference type="STRING" id="215243.A0A0D2A7S0"/>
<comment type="cofactor">
    <cofactor evidence="1 6">
        <name>heme</name>
        <dbReference type="ChEBI" id="CHEBI:30413"/>
    </cofactor>
</comment>
<keyword evidence="7" id="KW-0812">Transmembrane</keyword>
<evidence type="ECO:0000256" key="1">
    <source>
        <dbReference type="ARBA" id="ARBA00001971"/>
    </source>
</evidence>
<comment type="similarity">
    <text evidence="2">Belongs to the cytochrome P450 family.</text>
</comment>
<keyword evidence="7" id="KW-1133">Transmembrane helix</keyword>
<feature type="binding site" description="axial binding residue" evidence="6">
    <location>
        <position position="426"/>
    </location>
    <ligand>
        <name>heme</name>
        <dbReference type="ChEBI" id="CHEBI:30413"/>
    </ligand>
    <ligandPart>
        <name>Fe</name>
        <dbReference type="ChEBI" id="CHEBI:18248"/>
    </ligandPart>
</feature>
<reference evidence="8 9" key="1">
    <citation type="submission" date="2015-01" db="EMBL/GenBank/DDBJ databases">
        <title>The Genome Sequence of Exophiala oligosperma CBS72588.</title>
        <authorList>
            <consortium name="The Broad Institute Genomics Platform"/>
            <person name="Cuomo C."/>
            <person name="de Hoog S."/>
            <person name="Gorbushina A."/>
            <person name="Stielow B."/>
            <person name="Teixiera M."/>
            <person name="Abouelleil A."/>
            <person name="Chapman S.B."/>
            <person name="Priest M."/>
            <person name="Young S.K."/>
            <person name="Wortman J."/>
            <person name="Nusbaum C."/>
            <person name="Birren B."/>
        </authorList>
    </citation>
    <scope>NUCLEOTIDE SEQUENCE [LARGE SCALE GENOMIC DNA]</scope>
    <source>
        <strain evidence="8 9">CBS 72588</strain>
    </source>
</reference>
<dbReference type="GeneID" id="27363443"/>
<dbReference type="InterPro" id="IPR001128">
    <property type="entry name" value="Cyt_P450"/>
</dbReference>
<dbReference type="PRINTS" id="PR00465">
    <property type="entry name" value="EP450IV"/>
</dbReference>
<feature type="transmembrane region" description="Helical" evidence="7">
    <location>
        <begin position="205"/>
        <end position="228"/>
    </location>
</feature>
<evidence type="ECO:0000256" key="2">
    <source>
        <dbReference type="ARBA" id="ARBA00010617"/>
    </source>
</evidence>
<keyword evidence="5 6" id="KW-0408">Iron</keyword>
<evidence type="ECO:0000313" key="8">
    <source>
        <dbReference type="EMBL" id="KIW36376.1"/>
    </source>
</evidence>
<name>A0A0D2A7S0_9EURO</name>
<evidence type="ECO:0000256" key="6">
    <source>
        <dbReference type="PIRSR" id="PIRSR602403-1"/>
    </source>
</evidence>
<dbReference type="PANTHER" id="PTHR46206:SF7">
    <property type="entry name" value="P450, PUTATIVE (EUROFUNG)-RELATED"/>
    <property type="match status" value="1"/>
</dbReference>
<dbReference type="InterPro" id="IPR036396">
    <property type="entry name" value="Cyt_P450_sf"/>
</dbReference>
<dbReference type="Gene3D" id="1.10.630.10">
    <property type="entry name" value="Cytochrome P450"/>
    <property type="match status" value="1"/>
</dbReference>
<organism evidence="8 9">
    <name type="scientific">Exophiala oligosperma</name>
    <dbReference type="NCBI Taxonomy" id="215243"/>
    <lineage>
        <taxon>Eukaryota</taxon>
        <taxon>Fungi</taxon>
        <taxon>Dikarya</taxon>
        <taxon>Ascomycota</taxon>
        <taxon>Pezizomycotina</taxon>
        <taxon>Eurotiomycetes</taxon>
        <taxon>Chaetothyriomycetidae</taxon>
        <taxon>Chaetothyriales</taxon>
        <taxon>Herpotrichiellaceae</taxon>
        <taxon>Exophiala</taxon>
    </lineage>
</organism>
<keyword evidence="6" id="KW-0349">Heme</keyword>
<evidence type="ECO:0000256" key="4">
    <source>
        <dbReference type="ARBA" id="ARBA00023002"/>
    </source>
</evidence>
<dbReference type="Pfam" id="PF00067">
    <property type="entry name" value="p450"/>
    <property type="match status" value="1"/>
</dbReference>
<dbReference type="RefSeq" id="XP_016256592.1">
    <property type="nucleotide sequence ID" value="XM_016413032.1"/>
</dbReference>
<sequence>MGKGEIPLDVHPLEGPSPPIVHIPREVRQSDKVNEAYNQALNENGPVVIVPRHGRNEYVIDHRFAYEVLTDSKNFTFEKAVFDLLHLGFIALFDNGAFVHDVDGIVETSVQTRMAPIVEQVFPVFQSYFNRLADEVDGSEKAMVEFPDIFRRVQLAVAQAMVVMILGNEYSSTTTGTRFADVAVAMASMTGMHENTHEWPWAPSLWVLLNGLSAVFFTIVPQFFFAIVPTIWRNRKNHLENGLAAHPGQFVPLLDTLLVKHYHDKTGIRALAGFGWSVVLCVGLIFASVHQTVVAGFWVLIKLAEKQDEYLPAIQEEWNSAAPDQKLSVKKLNELVLLDSFIREVLRTKGDTWGPVRQTTRPVRVGPYVLPKNAMCLVLIARAHQHPDNYGSAGTTFDGFQWQKKQRPAIQGNAEFLTFGLGRWACPGRQLAIHEIKILTYLFFSRFDIKVKDGSFRVLNTINTTSVPPEASFLLRRKSFG</sequence>
<protein>
    <recommendedName>
        <fullName evidence="10">Cytochrome P450</fullName>
    </recommendedName>
</protein>
<dbReference type="OrthoDB" id="4120093at2759"/>
<dbReference type="GO" id="GO:0005506">
    <property type="term" value="F:iron ion binding"/>
    <property type="evidence" value="ECO:0007669"/>
    <property type="project" value="InterPro"/>
</dbReference>
<keyword evidence="9" id="KW-1185">Reference proteome</keyword>
<accession>A0A0D2A7S0</accession>
<evidence type="ECO:0000256" key="5">
    <source>
        <dbReference type="ARBA" id="ARBA00023004"/>
    </source>
</evidence>
<dbReference type="GO" id="GO:0016705">
    <property type="term" value="F:oxidoreductase activity, acting on paired donors, with incorporation or reduction of molecular oxygen"/>
    <property type="evidence" value="ECO:0007669"/>
    <property type="project" value="InterPro"/>
</dbReference>
<dbReference type="HOGENOM" id="CLU_536500_0_0_1"/>
<dbReference type="PANTHER" id="PTHR46206">
    <property type="entry name" value="CYTOCHROME P450"/>
    <property type="match status" value="1"/>
</dbReference>
<dbReference type="GO" id="GO:0020037">
    <property type="term" value="F:heme binding"/>
    <property type="evidence" value="ECO:0007669"/>
    <property type="project" value="InterPro"/>
</dbReference>